<dbReference type="GO" id="GO:0004097">
    <property type="term" value="F:catechol oxidase activity"/>
    <property type="evidence" value="ECO:0007669"/>
    <property type="project" value="InterPro"/>
</dbReference>
<keyword evidence="3" id="KW-1185">Reference proteome</keyword>
<dbReference type="AlphaFoldDB" id="A0AA41S1P5"/>
<dbReference type="Proteomes" id="UP001177140">
    <property type="component" value="Unassembled WGS sequence"/>
</dbReference>
<dbReference type="PANTHER" id="PTHR36608:SF2">
    <property type="entry name" value="POLYPHENOL OXIDASE C-TERMINAL DOMAIN-CONTAINING PROTEIN"/>
    <property type="match status" value="1"/>
</dbReference>
<accession>A0AA41S1P5</accession>
<comment type="caution">
    <text evidence="2">The sequence shown here is derived from an EMBL/GenBank/DDBJ whole genome shotgun (WGS) entry which is preliminary data.</text>
</comment>
<name>A0AA41S1P5_PAPNU</name>
<gene>
    <name evidence="2" type="ORF">MKW94_007259</name>
</gene>
<evidence type="ECO:0000313" key="3">
    <source>
        <dbReference type="Proteomes" id="UP001177140"/>
    </source>
</evidence>
<proteinExistence type="predicted"/>
<protein>
    <recommendedName>
        <fullName evidence="1">Polyphenol oxidase C-terminal domain-containing protein</fullName>
    </recommendedName>
</protein>
<sequence>MEELEEILVVYGIDVETDVYSKFDIYVNLVLDGSEKGSNINLGPQFREYAGTYINLPDGFRTITNEGDTTIKRRKTNLKLGISELLRDLEADEDDSILVTLVPKSDSGRNTTVGGVRIDYLPRYTQ</sequence>
<dbReference type="EMBL" id="JAJJMA010049313">
    <property type="protein sequence ID" value="MCL7025808.1"/>
    <property type="molecule type" value="Genomic_DNA"/>
</dbReference>
<dbReference type="InterPro" id="IPR022740">
    <property type="entry name" value="Polyphenol_oxidase_C"/>
</dbReference>
<organism evidence="2 3">
    <name type="scientific">Papaver nudicaule</name>
    <name type="common">Iceland poppy</name>
    <dbReference type="NCBI Taxonomy" id="74823"/>
    <lineage>
        <taxon>Eukaryota</taxon>
        <taxon>Viridiplantae</taxon>
        <taxon>Streptophyta</taxon>
        <taxon>Embryophyta</taxon>
        <taxon>Tracheophyta</taxon>
        <taxon>Spermatophyta</taxon>
        <taxon>Magnoliopsida</taxon>
        <taxon>Ranunculales</taxon>
        <taxon>Papaveraceae</taxon>
        <taxon>Papaveroideae</taxon>
        <taxon>Papaver</taxon>
    </lineage>
</organism>
<reference evidence="2" key="1">
    <citation type="submission" date="2022-03" db="EMBL/GenBank/DDBJ databases">
        <title>A functionally conserved STORR gene fusion in Papaver species that diverged 16.8 million years ago.</title>
        <authorList>
            <person name="Catania T."/>
        </authorList>
    </citation>
    <scope>NUCLEOTIDE SEQUENCE</scope>
    <source>
        <strain evidence="2">S-191538</strain>
    </source>
</reference>
<evidence type="ECO:0000259" key="1">
    <source>
        <dbReference type="Pfam" id="PF12143"/>
    </source>
</evidence>
<dbReference type="PANTHER" id="PTHR36608">
    <property type="entry name" value="POLYPHENOL OXIDASE C, CHLOROPLASTIC-LIKE"/>
    <property type="match status" value="1"/>
</dbReference>
<evidence type="ECO:0000313" key="2">
    <source>
        <dbReference type="EMBL" id="MCL7025808.1"/>
    </source>
</evidence>
<dbReference type="Pfam" id="PF12143">
    <property type="entry name" value="PPO1_KFDV"/>
    <property type="match status" value="1"/>
</dbReference>
<feature type="domain" description="Polyphenol oxidase C-terminal" evidence="1">
    <location>
        <begin position="2"/>
        <end position="120"/>
    </location>
</feature>